<reference evidence="6 7" key="1">
    <citation type="submission" date="2020-01" db="EMBL/GenBank/DDBJ databases">
        <authorList>
            <person name="Gupta K D."/>
        </authorList>
    </citation>
    <scope>NUCLEOTIDE SEQUENCE [LARGE SCALE GENOMIC DNA]</scope>
</reference>
<evidence type="ECO:0000256" key="3">
    <source>
        <dbReference type="ARBA" id="ARBA00023295"/>
    </source>
</evidence>
<dbReference type="FunFam" id="3.20.20.80:FF:000100">
    <property type="entry name" value="Glycoside hydrolase superfamily"/>
    <property type="match status" value="1"/>
</dbReference>
<dbReference type="GO" id="GO:0005576">
    <property type="term" value="C:extracellular region"/>
    <property type="evidence" value="ECO:0007669"/>
    <property type="project" value="TreeGrafter"/>
</dbReference>
<dbReference type="GO" id="GO:0009986">
    <property type="term" value="C:cell surface"/>
    <property type="evidence" value="ECO:0007669"/>
    <property type="project" value="TreeGrafter"/>
</dbReference>
<comment type="similarity">
    <text evidence="1 4">Belongs to the glycosyl hydrolase 5 (cellulase A) family.</text>
</comment>
<dbReference type="SUPFAM" id="SSF51445">
    <property type="entry name" value="(Trans)glycosidases"/>
    <property type="match status" value="1"/>
</dbReference>
<comment type="caution">
    <text evidence="6">The sequence shown here is derived from an EMBL/GenBank/DDBJ whole genome shotgun (WGS) entry which is preliminary data.</text>
</comment>
<keyword evidence="2 4" id="KW-0378">Hydrolase</keyword>
<dbReference type="InterPro" id="IPR001547">
    <property type="entry name" value="Glyco_hydro_5"/>
</dbReference>
<evidence type="ECO:0000256" key="2">
    <source>
        <dbReference type="ARBA" id="ARBA00022801"/>
    </source>
</evidence>
<dbReference type="AlphaFoldDB" id="A0A8S0WCB6"/>
<keyword evidence="7" id="KW-1185">Reference proteome</keyword>
<dbReference type="Gene3D" id="3.20.20.80">
    <property type="entry name" value="Glycosidases"/>
    <property type="match status" value="1"/>
</dbReference>
<protein>
    <recommendedName>
        <fullName evidence="5">Glycoside hydrolase family 5 domain-containing protein</fullName>
    </recommendedName>
</protein>
<proteinExistence type="inferred from homology"/>
<organism evidence="6 7">
    <name type="scientific">Cyclocybe aegerita</name>
    <name type="common">Black poplar mushroom</name>
    <name type="synonym">Agrocybe aegerita</name>
    <dbReference type="NCBI Taxonomy" id="1973307"/>
    <lineage>
        <taxon>Eukaryota</taxon>
        <taxon>Fungi</taxon>
        <taxon>Dikarya</taxon>
        <taxon>Basidiomycota</taxon>
        <taxon>Agaricomycotina</taxon>
        <taxon>Agaricomycetes</taxon>
        <taxon>Agaricomycetidae</taxon>
        <taxon>Agaricales</taxon>
        <taxon>Agaricineae</taxon>
        <taxon>Bolbitiaceae</taxon>
        <taxon>Cyclocybe</taxon>
    </lineage>
</organism>
<evidence type="ECO:0000259" key="5">
    <source>
        <dbReference type="Pfam" id="PF00150"/>
    </source>
</evidence>
<feature type="domain" description="Glycoside hydrolase family 5" evidence="5">
    <location>
        <begin position="93"/>
        <end position="381"/>
    </location>
</feature>
<dbReference type="GO" id="GO:0009251">
    <property type="term" value="P:glucan catabolic process"/>
    <property type="evidence" value="ECO:0007669"/>
    <property type="project" value="TreeGrafter"/>
</dbReference>
<sequence>MKDALKRAVERAKQEFDGVVPHTTSSSLVGGQSTTLDISEKNVYRYRKQRGLNLGSWFVLERWICDRPFSCARPPAQSDLDVARGTNAKDILETHWDTWIGDDDWKWIADRGINAVRIPIGYYHICGADRTILNGTDFYPFYDTYAGAWRRVVQAIHKASSLGIGVLIDLHAAPGKQNNDAHAGTSDHANFFGDPHNQRVTIHALRALVTSLKTIQLPPTNIIGIELLNEPAAPSDHALQSWYTSAIASVRELDPTLPIYLGECWRTDSYTDYVVQHHSSSPGLTVLDHHLYRCFTSSDIHTSAQEHARALGDPNGEMSKMFLRVSEKLGRAGGGVVVGEWSGALNPGSLRGTPGEEKFFVNAQLELFETTCAGWFFWTYKKQHPGDTGWSFRDSVEAGIFPSFVSGRKGEPSTFEIEQRHAARNAARDRTLGDHTRYWAQFPGKYNHQRFDDGFCCGWDDAYSFIVATPASAKTISEIGFKGAWARKRTADHGRSYWEFEHGFVQGSNAAVADYHAFNR</sequence>
<gene>
    <name evidence="6" type="ORF">AAE3_LOCUS12830</name>
</gene>
<dbReference type="OrthoDB" id="1887033at2759"/>
<keyword evidence="3 4" id="KW-0326">Glycosidase</keyword>
<dbReference type="InterPro" id="IPR017853">
    <property type="entry name" value="GH"/>
</dbReference>
<dbReference type="PANTHER" id="PTHR31297">
    <property type="entry name" value="GLUCAN ENDO-1,6-BETA-GLUCOSIDASE B"/>
    <property type="match status" value="1"/>
</dbReference>
<name>A0A8S0WCB6_CYCAE</name>
<accession>A0A8S0WCB6</accession>
<evidence type="ECO:0000313" key="7">
    <source>
        <dbReference type="Proteomes" id="UP000467700"/>
    </source>
</evidence>
<evidence type="ECO:0000256" key="4">
    <source>
        <dbReference type="RuleBase" id="RU361153"/>
    </source>
</evidence>
<dbReference type="GO" id="GO:0005737">
    <property type="term" value="C:cytoplasm"/>
    <property type="evidence" value="ECO:0007669"/>
    <property type="project" value="UniProtKB-ARBA"/>
</dbReference>
<evidence type="ECO:0000256" key="1">
    <source>
        <dbReference type="ARBA" id="ARBA00005641"/>
    </source>
</evidence>
<dbReference type="PANTHER" id="PTHR31297:SF43">
    <property type="entry name" value="GLUCAN 1,3-BETA-GLUCOSIDASE 3"/>
    <property type="match status" value="1"/>
</dbReference>
<dbReference type="InterPro" id="IPR050386">
    <property type="entry name" value="Glycosyl_hydrolase_5"/>
</dbReference>
<dbReference type="GO" id="GO:0046557">
    <property type="term" value="F:glucan endo-1,6-beta-glucosidase activity"/>
    <property type="evidence" value="ECO:0007669"/>
    <property type="project" value="TreeGrafter"/>
</dbReference>
<dbReference type="EMBL" id="CACVBS010000091">
    <property type="protein sequence ID" value="CAA7270598.1"/>
    <property type="molecule type" value="Genomic_DNA"/>
</dbReference>
<dbReference type="Proteomes" id="UP000467700">
    <property type="component" value="Unassembled WGS sequence"/>
</dbReference>
<dbReference type="Pfam" id="PF00150">
    <property type="entry name" value="Cellulase"/>
    <property type="match status" value="1"/>
</dbReference>
<evidence type="ECO:0000313" key="6">
    <source>
        <dbReference type="EMBL" id="CAA7270598.1"/>
    </source>
</evidence>